<dbReference type="InterPro" id="IPR045618">
    <property type="entry name" value="DUF6444"/>
</dbReference>
<comment type="caution">
    <text evidence="3">The sequence shown here is derived from an EMBL/GenBank/DDBJ whole genome shotgun (WGS) entry which is preliminary data.</text>
</comment>
<evidence type="ECO:0000313" key="3">
    <source>
        <dbReference type="EMBL" id="EAZ91529.1"/>
    </source>
</evidence>
<sequence length="118" mass="13279">MVQIILAQQKLIEQLQKEIEKLKLSRNLDSQTSSKPPSTDLLKKSEKAKTTEDDKDKKRKPGGQPGHKGKTRKGFGRIDRIQILQPSICSHCGQTELLIEPVKVDSQQVAQLVDNPLR</sequence>
<gene>
    <name evidence="3" type="ORF">CY0110_13451</name>
</gene>
<dbReference type="AlphaFoldDB" id="A3IPN9"/>
<feature type="region of interest" description="Disordered" evidence="1">
    <location>
        <begin position="25"/>
        <end position="78"/>
    </location>
</feature>
<dbReference type="EMBL" id="AAXW01000013">
    <property type="protein sequence ID" value="EAZ91529.1"/>
    <property type="molecule type" value="Genomic_DNA"/>
</dbReference>
<accession>A3IPN9</accession>
<dbReference type="eggNOG" id="COG3464">
    <property type="taxonomic scope" value="Bacteria"/>
</dbReference>
<protein>
    <submittedName>
        <fullName evidence="3">Transposase IS66</fullName>
    </submittedName>
</protein>
<proteinExistence type="predicted"/>
<feature type="compositionally biased region" description="Basic and acidic residues" evidence="1">
    <location>
        <begin position="41"/>
        <end position="56"/>
    </location>
</feature>
<keyword evidence="4" id="KW-1185">Reference proteome</keyword>
<name>A3IPN9_9CHRO</name>
<evidence type="ECO:0000256" key="1">
    <source>
        <dbReference type="SAM" id="MobiDB-lite"/>
    </source>
</evidence>
<feature type="compositionally biased region" description="Basic residues" evidence="1">
    <location>
        <begin position="57"/>
        <end position="75"/>
    </location>
</feature>
<dbReference type="Pfam" id="PF20042">
    <property type="entry name" value="DUF6444"/>
    <property type="match status" value="1"/>
</dbReference>
<evidence type="ECO:0000313" key="4">
    <source>
        <dbReference type="Proteomes" id="UP000003781"/>
    </source>
</evidence>
<feature type="compositionally biased region" description="Polar residues" evidence="1">
    <location>
        <begin position="27"/>
        <end position="37"/>
    </location>
</feature>
<evidence type="ECO:0000259" key="2">
    <source>
        <dbReference type="Pfam" id="PF20042"/>
    </source>
</evidence>
<organism evidence="3 4">
    <name type="scientific">Crocosphaera chwakensis CCY0110</name>
    <dbReference type="NCBI Taxonomy" id="391612"/>
    <lineage>
        <taxon>Bacteria</taxon>
        <taxon>Bacillati</taxon>
        <taxon>Cyanobacteriota</taxon>
        <taxon>Cyanophyceae</taxon>
        <taxon>Oscillatoriophycideae</taxon>
        <taxon>Chroococcales</taxon>
        <taxon>Aphanothecaceae</taxon>
        <taxon>Crocosphaera</taxon>
        <taxon>Crocosphaera chwakensis</taxon>
    </lineage>
</organism>
<reference evidence="3 4" key="1">
    <citation type="submission" date="2007-03" db="EMBL/GenBank/DDBJ databases">
        <authorList>
            <person name="Stal L."/>
            <person name="Ferriera S."/>
            <person name="Johnson J."/>
            <person name="Kravitz S."/>
            <person name="Beeson K."/>
            <person name="Sutton G."/>
            <person name="Rogers Y.-H."/>
            <person name="Friedman R."/>
            <person name="Frazier M."/>
            <person name="Venter J.C."/>
        </authorList>
    </citation>
    <scope>NUCLEOTIDE SEQUENCE [LARGE SCALE GENOMIC DNA]</scope>
    <source>
        <strain evidence="3 4">CCY0110</strain>
    </source>
</reference>
<feature type="domain" description="DUF6444" evidence="2">
    <location>
        <begin position="12"/>
        <end position="73"/>
    </location>
</feature>
<dbReference type="Proteomes" id="UP000003781">
    <property type="component" value="Unassembled WGS sequence"/>
</dbReference>